<keyword evidence="1" id="KW-0732">Signal</keyword>
<dbReference type="EMBL" id="QUSW01000002">
    <property type="protein sequence ID" value="RQP25138.1"/>
    <property type="molecule type" value="Genomic_DNA"/>
</dbReference>
<accession>A0A3N7HS73</accession>
<protein>
    <submittedName>
        <fullName evidence="2">DUF2059 domain-containing protein</fullName>
    </submittedName>
</protein>
<dbReference type="Proteomes" id="UP000267464">
    <property type="component" value="Unassembled WGS sequence"/>
</dbReference>
<evidence type="ECO:0000313" key="3">
    <source>
        <dbReference type="Proteomes" id="UP000267464"/>
    </source>
</evidence>
<dbReference type="RefSeq" id="WP_124540044.1">
    <property type="nucleotide sequence ID" value="NZ_QUSW01000002.1"/>
</dbReference>
<evidence type="ECO:0000313" key="2">
    <source>
        <dbReference type="EMBL" id="RQP25138.1"/>
    </source>
</evidence>
<evidence type="ECO:0000256" key="1">
    <source>
        <dbReference type="SAM" id="SignalP"/>
    </source>
</evidence>
<comment type="caution">
    <text evidence="2">The sequence shown here is derived from an EMBL/GenBank/DDBJ whole genome shotgun (WGS) entry which is preliminary data.</text>
</comment>
<dbReference type="OrthoDB" id="8902809at2"/>
<feature type="chain" id="PRO_5017982518" evidence="1">
    <location>
        <begin position="26"/>
        <end position="180"/>
    </location>
</feature>
<sequence>MKFQRTLITVALSACALVLAAPAQAGEKEKLVEKILTLWHIEDEAVVMVQRPAVDAVNQSRIALQGRVTGAKQEATLKEIAVDVQKYIDEATPIVKDNAMKAKAPTLTPLLLQNFNEEELKQLIALLESPVKKKFEKLLPSFERAFGEKIAADSRAAIDPKLAAMTQSVGLKLRAATVTP</sequence>
<gene>
    <name evidence="2" type="ORF">DZC73_09830</name>
</gene>
<reference evidence="2 3" key="2">
    <citation type="submission" date="2018-12" db="EMBL/GenBank/DDBJ databases">
        <title>Rhizobacter gummiphilus sp. nov., a rubber-degrading bacterium isolated from the soil of a botanical garden in Japan.</title>
        <authorList>
            <person name="Shunsuke S.S."/>
        </authorList>
    </citation>
    <scope>NUCLEOTIDE SEQUENCE [LARGE SCALE GENOMIC DNA]</scope>
    <source>
        <strain evidence="2 3">S-16</strain>
    </source>
</reference>
<organism evidence="2 3">
    <name type="scientific">Piscinibacter terrae</name>
    <dbReference type="NCBI Taxonomy" id="2496871"/>
    <lineage>
        <taxon>Bacteria</taxon>
        <taxon>Pseudomonadati</taxon>
        <taxon>Pseudomonadota</taxon>
        <taxon>Betaproteobacteria</taxon>
        <taxon>Burkholderiales</taxon>
        <taxon>Sphaerotilaceae</taxon>
        <taxon>Piscinibacter</taxon>
    </lineage>
</organism>
<dbReference type="AlphaFoldDB" id="A0A3N7HS73"/>
<feature type="signal peptide" evidence="1">
    <location>
        <begin position="1"/>
        <end position="25"/>
    </location>
</feature>
<reference evidence="2 3" key="1">
    <citation type="submission" date="2018-08" db="EMBL/GenBank/DDBJ databases">
        <authorList>
            <person name="Khan S.A."/>
            <person name="Jeon C.O."/>
            <person name="Chun B.H."/>
            <person name="Jeong S.E."/>
        </authorList>
    </citation>
    <scope>NUCLEOTIDE SEQUENCE [LARGE SCALE GENOMIC DNA]</scope>
    <source>
        <strain evidence="2 3">S-16</strain>
    </source>
</reference>
<name>A0A3N7HS73_9BURK</name>
<keyword evidence="3" id="KW-1185">Reference proteome</keyword>
<proteinExistence type="predicted"/>